<reference evidence="2 3" key="1">
    <citation type="journal article" date="2024" name="Plant Biotechnol. J.">
        <title>Dendrobium thyrsiflorum genome and its molecular insights into genes involved in important horticultural traits.</title>
        <authorList>
            <person name="Chen B."/>
            <person name="Wang J.Y."/>
            <person name="Zheng P.J."/>
            <person name="Li K.L."/>
            <person name="Liang Y.M."/>
            <person name="Chen X.F."/>
            <person name="Zhang C."/>
            <person name="Zhao X."/>
            <person name="He X."/>
            <person name="Zhang G.Q."/>
            <person name="Liu Z.J."/>
            <person name="Xu Q."/>
        </authorList>
    </citation>
    <scope>NUCLEOTIDE SEQUENCE [LARGE SCALE GENOMIC DNA]</scope>
    <source>
        <strain evidence="2">GZMU011</strain>
    </source>
</reference>
<sequence>MGGPWIIASNIIGMDRWTPNSSPNSLQGLHSPIWIHLPQLPLMYWYKTNITWLANMLGEPLWMDSHTSTWGRSSYARIYVRIDLSQQLQPGVWINGLHGHFFQKVEYEGFSSFCFACGFIGHENDKCSYKAATQNPPSSPSQQQATSRPAILSQAVIYTPRPPQPKAPSQPSNMPNRKLLLSPDQDETSLSNWNLVTRRCRGKPKAPKEQGTRPQAEPPIQFSAEKLQQMEETSNRIVNFCRQQPRASKSRLDREILRLGPLSALATSLRKRKKTSTDFIGGDLVPSSA</sequence>
<feature type="region of interest" description="Disordered" evidence="1">
    <location>
        <begin position="159"/>
        <end position="220"/>
    </location>
</feature>
<evidence type="ECO:0000313" key="2">
    <source>
        <dbReference type="EMBL" id="KAL0905901.1"/>
    </source>
</evidence>
<evidence type="ECO:0000256" key="1">
    <source>
        <dbReference type="SAM" id="MobiDB-lite"/>
    </source>
</evidence>
<feature type="region of interest" description="Disordered" evidence="1">
    <location>
        <begin position="267"/>
        <end position="289"/>
    </location>
</feature>
<feature type="compositionally biased region" description="Low complexity" evidence="1">
    <location>
        <begin position="131"/>
        <end position="149"/>
    </location>
</feature>
<comment type="caution">
    <text evidence="2">The sequence shown here is derived from an EMBL/GenBank/DDBJ whole genome shotgun (WGS) entry which is preliminary data.</text>
</comment>
<evidence type="ECO:0008006" key="4">
    <source>
        <dbReference type="Google" id="ProtNLM"/>
    </source>
</evidence>
<proteinExistence type="predicted"/>
<dbReference type="InterPro" id="IPR040256">
    <property type="entry name" value="At4g02000-like"/>
</dbReference>
<dbReference type="PANTHER" id="PTHR31286:SF99">
    <property type="entry name" value="DUF4283 DOMAIN-CONTAINING PROTEIN"/>
    <property type="match status" value="1"/>
</dbReference>
<evidence type="ECO:0000313" key="3">
    <source>
        <dbReference type="Proteomes" id="UP001552299"/>
    </source>
</evidence>
<feature type="region of interest" description="Disordered" evidence="1">
    <location>
        <begin position="130"/>
        <end position="149"/>
    </location>
</feature>
<protein>
    <recommendedName>
        <fullName evidence="4">CCHC-type domain-containing protein</fullName>
    </recommendedName>
</protein>
<dbReference type="AlphaFoldDB" id="A0ABD0U1N3"/>
<keyword evidence="3" id="KW-1185">Reference proteome</keyword>
<gene>
    <name evidence="2" type="ORF">M5K25_024349</name>
</gene>
<accession>A0ABD0U1N3</accession>
<dbReference type="Proteomes" id="UP001552299">
    <property type="component" value="Unassembled WGS sequence"/>
</dbReference>
<name>A0ABD0U1N3_DENTH</name>
<organism evidence="2 3">
    <name type="scientific">Dendrobium thyrsiflorum</name>
    <name type="common">Pinecone-like raceme dendrobium</name>
    <name type="synonym">Orchid</name>
    <dbReference type="NCBI Taxonomy" id="117978"/>
    <lineage>
        <taxon>Eukaryota</taxon>
        <taxon>Viridiplantae</taxon>
        <taxon>Streptophyta</taxon>
        <taxon>Embryophyta</taxon>
        <taxon>Tracheophyta</taxon>
        <taxon>Spermatophyta</taxon>
        <taxon>Magnoliopsida</taxon>
        <taxon>Liliopsida</taxon>
        <taxon>Asparagales</taxon>
        <taxon>Orchidaceae</taxon>
        <taxon>Epidendroideae</taxon>
        <taxon>Malaxideae</taxon>
        <taxon>Dendrobiinae</taxon>
        <taxon>Dendrobium</taxon>
    </lineage>
</organism>
<dbReference type="EMBL" id="JANQDX010000018">
    <property type="protein sequence ID" value="KAL0905901.1"/>
    <property type="molecule type" value="Genomic_DNA"/>
</dbReference>
<dbReference type="PANTHER" id="PTHR31286">
    <property type="entry name" value="GLYCINE-RICH CELL WALL STRUCTURAL PROTEIN 1.8-LIKE"/>
    <property type="match status" value="1"/>
</dbReference>